<feature type="non-terminal residue" evidence="1">
    <location>
        <position position="40"/>
    </location>
</feature>
<protein>
    <submittedName>
        <fullName evidence="1">Uncharacterized protein</fullName>
    </submittedName>
</protein>
<keyword evidence="2" id="KW-1185">Reference proteome</keyword>
<reference evidence="1 2" key="1">
    <citation type="journal article" date="2018" name="Front. Plant Sci.">
        <title>Red Clover (Trifolium pratense) and Zigzag Clover (T. medium) - A Picture of Genomic Similarities and Differences.</title>
        <authorList>
            <person name="Dluhosova J."/>
            <person name="Istvanek J."/>
            <person name="Nedelnik J."/>
            <person name="Repkova J."/>
        </authorList>
    </citation>
    <scope>NUCLEOTIDE SEQUENCE [LARGE SCALE GENOMIC DNA]</scope>
    <source>
        <strain evidence="2">cv. 10/8</strain>
        <tissue evidence="1">Leaf</tissue>
    </source>
</reference>
<evidence type="ECO:0000313" key="1">
    <source>
        <dbReference type="EMBL" id="MCI92371.1"/>
    </source>
</evidence>
<organism evidence="1 2">
    <name type="scientific">Trifolium medium</name>
    <dbReference type="NCBI Taxonomy" id="97028"/>
    <lineage>
        <taxon>Eukaryota</taxon>
        <taxon>Viridiplantae</taxon>
        <taxon>Streptophyta</taxon>
        <taxon>Embryophyta</taxon>
        <taxon>Tracheophyta</taxon>
        <taxon>Spermatophyta</taxon>
        <taxon>Magnoliopsida</taxon>
        <taxon>eudicotyledons</taxon>
        <taxon>Gunneridae</taxon>
        <taxon>Pentapetalae</taxon>
        <taxon>rosids</taxon>
        <taxon>fabids</taxon>
        <taxon>Fabales</taxon>
        <taxon>Fabaceae</taxon>
        <taxon>Papilionoideae</taxon>
        <taxon>50 kb inversion clade</taxon>
        <taxon>NPAAA clade</taxon>
        <taxon>Hologalegina</taxon>
        <taxon>IRL clade</taxon>
        <taxon>Trifolieae</taxon>
        <taxon>Trifolium</taxon>
    </lineage>
</organism>
<evidence type="ECO:0000313" key="2">
    <source>
        <dbReference type="Proteomes" id="UP000265520"/>
    </source>
</evidence>
<name>A0A392VZG7_9FABA</name>
<accession>A0A392VZG7</accession>
<proteinExistence type="predicted"/>
<dbReference type="AlphaFoldDB" id="A0A392VZG7"/>
<sequence length="40" mass="4101">MGSKDSSHAEEVFPPSVAATVDEETAVSTASIISFSTTTL</sequence>
<dbReference type="Proteomes" id="UP000265520">
    <property type="component" value="Unassembled WGS sequence"/>
</dbReference>
<comment type="caution">
    <text evidence="1">The sequence shown here is derived from an EMBL/GenBank/DDBJ whole genome shotgun (WGS) entry which is preliminary data.</text>
</comment>
<dbReference type="EMBL" id="LXQA011299031">
    <property type="protein sequence ID" value="MCI92371.1"/>
    <property type="molecule type" value="Genomic_DNA"/>
</dbReference>